<dbReference type="GO" id="GO:0003700">
    <property type="term" value="F:DNA-binding transcription factor activity"/>
    <property type="evidence" value="ECO:0007669"/>
    <property type="project" value="InterPro"/>
</dbReference>
<organism evidence="3 4">
    <name type="scientific">Pseudoglutamicibacter cumminsii</name>
    <dbReference type="NCBI Taxonomy" id="156979"/>
    <lineage>
        <taxon>Bacteria</taxon>
        <taxon>Bacillati</taxon>
        <taxon>Actinomycetota</taxon>
        <taxon>Actinomycetes</taxon>
        <taxon>Micrococcales</taxon>
        <taxon>Micrococcaceae</taxon>
        <taxon>Pseudoglutamicibacter</taxon>
    </lineage>
</organism>
<evidence type="ECO:0000313" key="3">
    <source>
        <dbReference type="EMBL" id="MDK6274829.1"/>
    </source>
</evidence>
<dbReference type="SUPFAM" id="SSF46785">
    <property type="entry name" value="Winged helix' DNA-binding domain"/>
    <property type="match status" value="1"/>
</dbReference>
<reference evidence="3" key="1">
    <citation type="submission" date="2023-05" db="EMBL/GenBank/DDBJ databases">
        <title>Cataloging the Phylogenetic Diversity of Human Bladder Bacteria.</title>
        <authorList>
            <person name="Du J."/>
        </authorList>
    </citation>
    <scope>NUCLEOTIDE SEQUENCE</scope>
    <source>
        <strain evidence="3">UMB9978</strain>
    </source>
</reference>
<proteinExistence type="inferred from homology"/>
<dbReference type="InterPro" id="IPR000600">
    <property type="entry name" value="ROK"/>
</dbReference>
<dbReference type="Proteomes" id="UP001240483">
    <property type="component" value="Unassembled WGS sequence"/>
</dbReference>
<dbReference type="Pfam" id="PF12802">
    <property type="entry name" value="MarR_2"/>
    <property type="match status" value="1"/>
</dbReference>
<gene>
    <name evidence="3" type="ORF">QP116_03585</name>
</gene>
<comment type="caution">
    <text evidence="3">The sequence shown here is derived from an EMBL/GenBank/DDBJ whole genome shotgun (WGS) entry which is preliminary data.</text>
</comment>
<dbReference type="Gene3D" id="1.10.10.10">
    <property type="entry name" value="Winged helix-like DNA-binding domain superfamily/Winged helix DNA-binding domain"/>
    <property type="match status" value="1"/>
</dbReference>
<feature type="domain" description="HTH marR-type" evidence="2">
    <location>
        <begin position="13"/>
        <end position="60"/>
    </location>
</feature>
<dbReference type="InterPro" id="IPR000835">
    <property type="entry name" value="HTH_MarR-typ"/>
</dbReference>
<evidence type="ECO:0000313" key="4">
    <source>
        <dbReference type="Proteomes" id="UP001240483"/>
    </source>
</evidence>
<dbReference type="InterPro" id="IPR043129">
    <property type="entry name" value="ATPase_NBD"/>
</dbReference>
<name>A0AAP4FDC6_9MICC</name>
<dbReference type="EMBL" id="JASODW010000003">
    <property type="protein sequence ID" value="MDK6274829.1"/>
    <property type="molecule type" value="Genomic_DNA"/>
</dbReference>
<dbReference type="Pfam" id="PF00480">
    <property type="entry name" value="ROK"/>
    <property type="match status" value="1"/>
</dbReference>
<dbReference type="InterPro" id="IPR036390">
    <property type="entry name" value="WH_DNA-bd_sf"/>
</dbReference>
<dbReference type="InterPro" id="IPR036388">
    <property type="entry name" value="WH-like_DNA-bd_sf"/>
</dbReference>
<evidence type="ECO:0000259" key="2">
    <source>
        <dbReference type="Pfam" id="PF12802"/>
    </source>
</evidence>
<dbReference type="PANTHER" id="PTHR18964:SF149">
    <property type="entry name" value="BIFUNCTIONAL UDP-N-ACETYLGLUCOSAMINE 2-EPIMERASE_N-ACETYLMANNOSAMINE KINASE"/>
    <property type="match status" value="1"/>
</dbReference>
<comment type="similarity">
    <text evidence="1">Belongs to the ROK (NagC/XylR) family.</text>
</comment>
<protein>
    <submittedName>
        <fullName evidence="3">ROK family transcriptional regulator</fullName>
    </submittedName>
</protein>
<evidence type="ECO:0000256" key="1">
    <source>
        <dbReference type="ARBA" id="ARBA00006479"/>
    </source>
</evidence>
<dbReference type="Gene3D" id="3.30.420.40">
    <property type="match status" value="2"/>
</dbReference>
<dbReference type="PANTHER" id="PTHR18964">
    <property type="entry name" value="ROK (REPRESSOR, ORF, KINASE) FAMILY"/>
    <property type="match status" value="1"/>
</dbReference>
<dbReference type="AlphaFoldDB" id="A0AAP4FDC6"/>
<sequence>MSPLNDESVITDFNQAMVLAAVRAKDEGVSRVELAETTGLSAQTISNVVRRLINDGWIRESGRVIRGPGKPRTTLQLVADRCIAIGIHADFSTLELVLIDLNGDVLSQRRQPFEESWSSVEVQVAEVQRLVVAMLSEANIGMDRVLGVGIASSGHINTETGVMHHPYIWDGPGFAVVEPLEEALGCPVYLTRDMVAATMAERWVGIGRTVSHFMTVYAGAGLGAGLVSNHEVIVGHRGNAGDFTHLEVPYEQEETCPMCGRNNCLYINLEPPALKRLFAAEGVEMPDMTGIPAYAEAEVLLACLNPTKFDSQAVKRVRERLLSMVSGCVGEIVGMLDQDKVVVSGPLWEHVREDYGETLAEQVRSRAEGVVWSPVEIVPTELGPWIAPLGAACIVLDAALMPRRTFTASPAATTS</sequence>
<dbReference type="SUPFAM" id="SSF53067">
    <property type="entry name" value="Actin-like ATPase domain"/>
    <property type="match status" value="1"/>
</dbReference>
<dbReference type="RefSeq" id="WP_285332769.1">
    <property type="nucleotide sequence ID" value="NZ_JASODW010000003.1"/>
</dbReference>
<accession>A0AAP4FDC6</accession>